<evidence type="ECO:0000313" key="1">
    <source>
        <dbReference type="EMBL" id="MFD1315674.1"/>
    </source>
</evidence>
<dbReference type="InterPro" id="IPR007788">
    <property type="entry name" value="QCT"/>
</dbReference>
<dbReference type="SUPFAM" id="SSF63825">
    <property type="entry name" value="YWTD domain"/>
    <property type="match status" value="1"/>
</dbReference>
<dbReference type="Pfam" id="PF05096">
    <property type="entry name" value="Glu_cyclase_2"/>
    <property type="match status" value="1"/>
</dbReference>
<gene>
    <name evidence="1" type="ORF">ACFQ39_08615</name>
</gene>
<name>A0ABW3Y1G3_9FLAO</name>
<proteinExistence type="predicted"/>
<dbReference type="PANTHER" id="PTHR31270:SF1">
    <property type="entry name" value="GLUTAMINYL-PEPTIDE CYCLOTRANSFERASE"/>
    <property type="match status" value="1"/>
</dbReference>
<dbReference type="Gene3D" id="2.130.10.10">
    <property type="entry name" value="YVTN repeat-like/Quinoprotein amine dehydrogenase"/>
    <property type="match status" value="1"/>
</dbReference>
<organism evidence="1 2">
    <name type="scientific">Namhaeicola litoreus</name>
    <dbReference type="NCBI Taxonomy" id="1052145"/>
    <lineage>
        <taxon>Bacteria</taxon>
        <taxon>Pseudomonadati</taxon>
        <taxon>Bacteroidota</taxon>
        <taxon>Flavobacteriia</taxon>
        <taxon>Flavobacteriales</taxon>
        <taxon>Flavobacteriaceae</taxon>
        <taxon>Namhaeicola</taxon>
    </lineage>
</organism>
<protein>
    <submittedName>
        <fullName evidence="1">Glutaminyl-peptide cyclotransferase</fullName>
    </submittedName>
</protein>
<comment type="caution">
    <text evidence="1">The sequence shown here is derived from an EMBL/GenBank/DDBJ whole genome shotgun (WGS) entry which is preliminary data.</text>
</comment>
<reference evidence="2" key="1">
    <citation type="journal article" date="2019" name="Int. J. Syst. Evol. Microbiol.">
        <title>The Global Catalogue of Microorganisms (GCM) 10K type strain sequencing project: providing services to taxonomists for standard genome sequencing and annotation.</title>
        <authorList>
            <consortium name="The Broad Institute Genomics Platform"/>
            <consortium name="The Broad Institute Genome Sequencing Center for Infectious Disease"/>
            <person name="Wu L."/>
            <person name="Ma J."/>
        </authorList>
    </citation>
    <scope>NUCLEOTIDE SEQUENCE [LARGE SCALE GENOMIC DNA]</scope>
    <source>
        <strain evidence="2">CCUG 61485</strain>
    </source>
</reference>
<dbReference type="Proteomes" id="UP001597201">
    <property type="component" value="Unassembled WGS sequence"/>
</dbReference>
<sequence length="337" mass="38682">MNFTKSFLVFCILVIFSSCSNKYKLELKSPSTIQIDKKLSLEVVEKNQNKIDSVQYFLNGQELKDLPADISQMKLGKQALTATVYFDGEKKILTNTVYFMAAHPPLIYNYEIVKEFPHDQLAFTQGFEYHDGYIYESTGQYGQSSLRKVELETGKVLEKVIVDKQYFAEGLTIKNDKIYQLTWQKGIGFVYDLATLKVIDTFKYNQSKEGWGLTHNNDQLIKSDGTERIWFLDSNDLSEKSFIEAYTDQRKAEKLNELEFVKGKIYANIWQQNSILIIDPEKGAIEGIANLKGLQNEAGQQGDDNVLNGIAYDEANDRLFVTGKKWNKVFEIKLVKK</sequence>
<dbReference type="InterPro" id="IPR015943">
    <property type="entry name" value="WD40/YVTN_repeat-like_dom_sf"/>
</dbReference>
<dbReference type="PROSITE" id="PS51257">
    <property type="entry name" value="PROKAR_LIPOPROTEIN"/>
    <property type="match status" value="1"/>
</dbReference>
<dbReference type="EMBL" id="JBHTMY010000003">
    <property type="protein sequence ID" value="MFD1315674.1"/>
    <property type="molecule type" value="Genomic_DNA"/>
</dbReference>
<keyword evidence="2" id="KW-1185">Reference proteome</keyword>
<evidence type="ECO:0000313" key="2">
    <source>
        <dbReference type="Proteomes" id="UP001597201"/>
    </source>
</evidence>
<dbReference type="PANTHER" id="PTHR31270">
    <property type="entry name" value="GLUTAMINYL-PEPTIDE CYCLOTRANSFERASE"/>
    <property type="match status" value="1"/>
</dbReference>
<accession>A0ABW3Y1G3</accession>